<evidence type="ECO:0000256" key="7">
    <source>
        <dbReference type="ARBA" id="ARBA00023294"/>
    </source>
</evidence>
<evidence type="ECO:0000313" key="11">
    <source>
        <dbReference type="EnsemblPlants" id="Kaladp0053s0353.1.v1.1"/>
    </source>
</evidence>
<dbReference type="EnsemblPlants" id="Kaladp0053s0353.1.v1.1">
    <property type="protein sequence ID" value="Kaladp0053s0353.1.v1.1"/>
    <property type="gene ID" value="Kaladp0053s0353.v1.1"/>
</dbReference>
<feature type="region of interest" description="Disordered" evidence="9">
    <location>
        <begin position="1"/>
        <end position="63"/>
    </location>
</feature>
<evidence type="ECO:0000256" key="9">
    <source>
        <dbReference type="SAM" id="MobiDB-lite"/>
    </source>
</evidence>
<name>A0A7N0U4M4_KALFE</name>
<dbReference type="GO" id="GO:0006355">
    <property type="term" value="P:regulation of DNA-templated transcription"/>
    <property type="evidence" value="ECO:0007669"/>
    <property type="project" value="InterPro"/>
</dbReference>
<dbReference type="Gene3D" id="3.10.20.90">
    <property type="entry name" value="Phosphatidylinositol 3-kinase Catalytic Subunit, Chain A, domain 1"/>
    <property type="match status" value="1"/>
</dbReference>
<dbReference type="Gramene" id="Kaladp0053s0353.1.v1.1">
    <property type="protein sequence ID" value="Kaladp0053s0353.1.v1.1"/>
    <property type="gene ID" value="Kaladp0053s0353.v1.1"/>
</dbReference>
<dbReference type="PANTHER" id="PTHR31734:SF38">
    <property type="entry name" value="AUXIN-RESPONSIVE PROTEIN IAA29"/>
    <property type="match status" value="1"/>
</dbReference>
<dbReference type="Pfam" id="PF02309">
    <property type="entry name" value="AUX_IAA"/>
    <property type="match status" value="1"/>
</dbReference>
<dbReference type="PROSITE" id="PS51745">
    <property type="entry name" value="PB1"/>
    <property type="match status" value="1"/>
</dbReference>
<sequence>MELQLGLGLPSNGGSYGLDLNRQFHENGDSFDGQGRRSRGHAEGHRRSRGGESRRQGRNRSEAVECCDRTGESECVAGDGGGWGRSTTSSRSNYVKVTMEGMGIGRKVDLSVHCSYESLIETLIDMFGLRCEFLISFITSSHCKSSSSS</sequence>
<reference evidence="11" key="1">
    <citation type="submission" date="2021-01" db="UniProtKB">
        <authorList>
            <consortium name="EnsemblPlants"/>
        </authorList>
    </citation>
    <scope>IDENTIFICATION</scope>
</reference>
<evidence type="ECO:0000256" key="6">
    <source>
        <dbReference type="ARBA" id="ARBA00023242"/>
    </source>
</evidence>
<evidence type="ECO:0000256" key="4">
    <source>
        <dbReference type="ARBA" id="ARBA00023015"/>
    </source>
</evidence>
<comment type="subunit">
    <text evidence="8">Homodimers and heterodimers.</text>
</comment>
<evidence type="ECO:0000313" key="12">
    <source>
        <dbReference type="Proteomes" id="UP000594263"/>
    </source>
</evidence>
<evidence type="ECO:0000259" key="10">
    <source>
        <dbReference type="PROSITE" id="PS51745"/>
    </source>
</evidence>
<keyword evidence="7 8" id="KW-0927">Auxin signaling pathway</keyword>
<keyword evidence="4 8" id="KW-0805">Transcription regulation</keyword>
<evidence type="ECO:0000256" key="1">
    <source>
        <dbReference type="ARBA" id="ARBA00004123"/>
    </source>
</evidence>
<dbReference type="InterPro" id="IPR003311">
    <property type="entry name" value="AUX_IAA"/>
</dbReference>
<comment type="function">
    <text evidence="8">Aux/IAA proteins are short-lived transcriptional factors that function as repressors of early auxin response genes at low auxin concentrations.</text>
</comment>
<dbReference type="AlphaFoldDB" id="A0A7N0U4M4"/>
<dbReference type="Proteomes" id="UP000594263">
    <property type="component" value="Unplaced"/>
</dbReference>
<keyword evidence="3 8" id="KW-0678">Repressor</keyword>
<dbReference type="GO" id="GO:0005634">
    <property type="term" value="C:nucleus"/>
    <property type="evidence" value="ECO:0007669"/>
    <property type="project" value="UniProtKB-SubCell"/>
</dbReference>
<organism evidence="11 12">
    <name type="scientific">Kalanchoe fedtschenkoi</name>
    <name type="common">Lavender scallops</name>
    <name type="synonym">South American air plant</name>
    <dbReference type="NCBI Taxonomy" id="63787"/>
    <lineage>
        <taxon>Eukaryota</taxon>
        <taxon>Viridiplantae</taxon>
        <taxon>Streptophyta</taxon>
        <taxon>Embryophyta</taxon>
        <taxon>Tracheophyta</taxon>
        <taxon>Spermatophyta</taxon>
        <taxon>Magnoliopsida</taxon>
        <taxon>eudicotyledons</taxon>
        <taxon>Gunneridae</taxon>
        <taxon>Pentapetalae</taxon>
        <taxon>Saxifragales</taxon>
        <taxon>Crassulaceae</taxon>
        <taxon>Kalanchoe</taxon>
    </lineage>
</organism>
<evidence type="ECO:0000256" key="3">
    <source>
        <dbReference type="ARBA" id="ARBA00022491"/>
    </source>
</evidence>
<proteinExistence type="inferred from homology"/>
<dbReference type="InterPro" id="IPR033389">
    <property type="entry name" value="AUX/IAA_dom"/>
</dbReference>
<protein>
    <recommendedName>
        <fullName evidence="8">Auxin-responsive protein</fullName>
    </recommendedName>
</protein>
<dbReference type="InterPro" id="IPR053793">
    <property type="entry name" value="PB1-like"/>
</dbReference>
<evidence type="ECO:0000256" key="2">
    <source>
        <dbReference type="ARBA" id="ARBA00006728"/>
    </source>
</evidence>
<accession>A0A7N0U4M4</accession>
<feature type="domain" description="PB1" evidence="10">
    <location>
        <begin position="92"/>
        <end position="149"/>
    </location>
</feature>
<dbReference type="GO" id="GO:0009734">
    <property type="term" value="P:auxin-activated signaling pathway"/>
    <property type="evidence" value="ECO:0007669"/>
    <property type="project" value="UniProtKB-UniRule"/>
</dbReference>
<feature type="compositionally biased region" description="Basic and acidic residues" evidence="9">
    <location>
        <begin position="40"/>
        <end position="63"/>
    </location>
</feature>
<comment type="similarity">
    <text evidence="2 8">Belongs to the Aux/IAA family.</text>
</comment>
<keyword evidence="12" id="KW-1185">Reference proteome</keyword>
<keyword evidence="6 8" id="KW-0539">Nucleus</keyword>
<dbReference type="PANTHER" id="PTHR31734">
    <property type="entry name" value="AUXIN-RESPONSIVE PROTEIN IAA17"/>
    <property type="match status" value="1"/>
</dbReference>
<evidence type="ECO:0000256" key="8">
    <source>
        <dbReference type="RuleBase" id="RU004549"/>
    </source>
</evidence>
<keyword evidence="5 8" id="KW-0804">Transcription</keyword>
<evidence type="ECO:0000256" key="5">
    <source>
        <dbReference type="ARBA" id="ARBA00023163"/>
    </source>
</evidence>
<comment type="subcellular location">
    <subcellularLocation>
        <location evidence="1 8">Nucleus</location>
    </subcellularLocation>
</comment>